<evidence type="ECO:0000259" key="4">
    <source>
        <dbReference type="Pfam" id="PF04500"/>
    </source>
</evidence>
<comment type="caution">
    <text evidence="6">The sequence shown here is derived from an EMBL/GenBank/DDBJ whole genome shotgun (WGS) entry which is preliminary data.</text>
</comment>
<feature type="domain" description="FLYWCH-type" evidence="4">
    <location>
        <begin position="7"/>
        <end position="61"/>
    </location>
</feature>
<feature type="domain" description="MULE transposase" evidence="5">
    <location>
        <begin position="193"/>
        <end position="285"/>
    </location>
</feature>
<dbReference type="InterPro" id="IPR007588">
    <property type="entry name" value="Znf_FLYWCH"/>
</dbReference>
<dbReference type="Gene3D" id="2.20.25.240">
    <property type="match status" value="1"/>
</dbReference>
<dbReference type="PANTHER" id="PTHR47160">
    <property type="entry name" value="PUTATIVE-RELATED"/>
    <property type="match status" value="1"/>
</dbReference>
<reference evidence="6 7" key="1">
    <citation type="journal article" date="2019" name="Sci. Rep.">
        <title>Orb-weaving spider Araneus ventricosus genome elucidates the spidroin gene catalogue.</title>
        <authorList>
            <person name="Kono N."/>
            <person name="Nakamura H."/>
            <person name="Ohtoshi R."/>
            <person name="Moran D.A.P."/>
            <person name="Shinohara A."/>
            <person name="Yoshida Y."/>
            <person name="Fujiwara M."/>
            <person name="Mori M."/>
            <person name="Tomita M."/>
            <person name="Arakawa K."/>
        </authorList>
    </citation>
    <scope>NUCLEOTIDE SEQUENCE [LARGE SCALE GENOMIC DNA]</scope>
</reference>
<dbReference type="Pfam" id="PF04500">
    <property type="entry name" value="FLYWCH"/>
    <property type="match status" value="1"/>
</dbReference>
<keyword evidence="3" id="KW-0862">Zinc</keyword>
<dbReference type="AlphaFoldDB" id="A0A4Y2NH41"/>
<proteinExistence type="predicted"/>
<evidence type="ECO:0008006" key="8">
    <source>
        <dbReference type="Google" id="ProtNLM"/>
    </source>
</evidence>
<evidence type="ECO:0000256" key="2">
    <source>
        <dbReference type="ARBA" id="ARBA00022771"/>
    </source>
</evidence>
<dbReference type="EMBL" id="BGPR01009117">
    <property type="protein sequence ID" value="GBN38084.1"/>
    <property type="molecule type" value="Genomic_DNA"/>
</dbReference>
<gene>
    <name evidence="6" type="ORF">AVEN_60147_1</name>
</gene>
<evidence type="ECO:0000313" key="6">
    <source>
        <dbReference type="EMBL" id="GBN38084.1"/>
    </source>
</evidence>
<dbReference type="InterPro" id="IPR018289">
    <property type="entry name" value="MULE_transposase_dom"/>
</dbReference>
<organism evidence="6 7">
    <name type="scientific">Araneus ventricosus</name>
    <name type="common">Orbweaver spider</name>
    <name type="synonym">Epeira ventricosa</name>
    <dbReference type="NCBI Taxonomy" id="182803"/>
    <lineage>
        <taxon>Eukaryota</taxon>
        <taxon>Metazoa</taxon>
        <taxon>Ecdysozoa</taxon>
        <taxon>Arthropoda</taxon>
        <taxon>Chelicerata</taxon>
        <taxon>Arachnida</taxon>
        <taxon>Araneae</taxon>
        <taxon>Araneomorphae</taxon>
        <taxon>Entelegynae</taxon>
        <taxon>Araneoidea</taxon>
        <taxon>Araneidae</taxon>
        <taxon>Araneus</taxon>
    </lineage>
</organism>
<protein>
    <recommendedName>
        <fullName evidence="8">MULE transposase domain-containing protein</fullName>
    </recommendedName>
</protein>
<keyword evidence="7" id="KW-1185">Reference proteome</keyword>
<dbReference type="Proteomes" id="UP000499080">
    <property type="component" value="Unassembled WGS sequence"/>
</dbReference>
<evidence type="ECO:0000256" key="1">
    <source>
        <dbReference type="ARBA" id="ARBA00022723"/>
    </source>
</evidence>
<sequence>MSIEIFETTKNKPSAVYSGYQYRKFHSNIENIITWRCINERSEKCKGILKTKDNCVVSEMTHSCKPNEAKIDVKKQVANIRRRVCETDLSVSKIYQEDIFSLFQRGYEIMTEIPTLSSIKSSLHKTRRRVQGISSEASTAADIVLSSELLKLSDNSTFLLADTFISESTNRITVFVTPKCKDIFQKSKKFYSDGTFKSCPKQFLQIYSLHADIGSSLEEVNIIPIVFALLPNKTQATYVKLFAILKEANWSPECLTMDFEVAAIMGAKIVFPALEIKGCNFHFNQCLWRQVQSIGLADAYKCNTEIRLRMCAALAFLPEEDIDDAWIKIQEDRIFF</sequence>
<evidence type="ECO:0000259" key="5">
    <source>
        <dbReference type="Pfam" id="PF10551"/>
    </source>
</evidence>
<keyword evidence="1" id="KW-0479">Metal-binding</keyword>
<keyword evidence="2" id="KW-0863">Zinc-finger</keyword>
<dbReference type="OrthoDB" id="6420425at2759"/>
<dbReference type="PANTHER" id="PTHR47160:SF10">
    <property type="entry name" value="MULE TRANSPOSASE DOMAIN-CONTAINING PROTEIN"/>
    <property type="match status" value="1"/>
</dbReference>
<dbReference type="Pfam" id="PF10551">
    <property type="entry name" value="MULE"/>
    <property type="match status" value="1"/>
</dbReference>
<evidence type="ECO:0000256" key="3">
    <source>
        <dbReference type="ARBA" id="ARBA00022833"/>
    </source>
</evidence>
<evidence type="ECO:0000313" key="7">
    <source>
        <dbReference type="Proteomes" id="UP000499080"/>
    </source>
</evidence>
<accession>A0A4Y2NH41</accession>
<name>A0A4Y2NH41_ARAVE</name>
<dbReference type="GO" id="GO:0008270">
    <property type="term" value="F:zinc ion binding"/>
    <property type="evidence" value="ECO:0007669"/>
    <property type="project" value="UniProtKB-KW"/>
</dbReference>